<proteinExistence type="predicted"/>
<evidence type="ECO:0000256" key="1">
    <source>
        <dbReference type="SAM" id="SignalP"/>
    </source>
</evidence>
<name>A0A9P1JT42_9PROT</name>
<dbReference type="InterPro" id="IPR051043">
    <property type="entry name" value="Sulfatase_Mod_Factor_Kinase"/>
</dbReference>
<keyword evidence="4" id="KW-1185">Reference proteome</keyword>
<dbReference type="InterPro" id="IPR042095">
    <property type="entry name" value="SUMF_sf"/>
</dbReference>
<dbReference type="AlphaFoldDB" id="A0A9P1JT42"/>
<dbReference type="GO" id="GO:0120147">
    <property type="term" value="F:formylglycine-generating oxidase activity"/>
    <property type="evidence" value="ECO:0007669"/>
    <property type="project" value="TreeGrafter"/>
</dbReference>
<evidence type="ECO:0000259" key="2">
    <source>
        <dbReference type="Pfam" id="PF03781"/>
    </source>
</evidence>
<evidence type="ECO:0000313" key="4">
    <source>
        <dbReference type="Proteomes" id="UP000007319"/>
    </source>
</evidence>
<gene>
    <name evidence="3" type="ORF">AZOBR_180281</name>
</gene>
<keyword evidence="1" id="KW-0732">Signal</keyword>
<feature type="signal peptide" evidence="1">
    <location>
        <begin position="1"/>
        <end position="24"/>
    </location>
</feature>
<dbReference type="SUPFAM" id="SSF56436">
    <property type="entry name" value="C-type lectin-like"/>
    <property type="match status" value="1"/>
</dbReference>
<feature type="chain" id="PRO_5040496033" description="Sulfatase-modifying factor enzyme-like domain-containing protein" evidence="1">
    <location>
        <begin position="25"/>
        <end position="523"/>
    </location>
</feature>
<dbReference type="Gene3D" id="3.90.1580.10">
    <property type="entry name" value="paralog of FGE (formylglycine-generating enzyme)"/>
    <property type="match status" value="1"/>
</dbReference>
<dbReference type="Pfam" id="PF03781">
    <property type="entry name" value="FGE-sulfatase"/>
    <property type="match status" value="1"/>
</dbReference>
<dbReference type="PANTHER" id="PTHR23150:SF19">
    <property type="entry name" value="FORMYLGLYCINE-GENERATING ENZYME"/>
    <property type="match status" value="1"/>
</dbReference>
<dbReference type="EMBL" id="HE577327">
    <property type="protein sequence ID" value="CCC99211.1"/>
    <property type="molecule type" value="Genomic_DNA"/>
</dbReference>
<dbReference type="RefSeq" id="WP_014241392.1">
    <property type="nucleotide sequence ID" value="NC_016617.1"/>
</dbReference>
<evidence type="ECO:0000313" key="3">
    <source>
        <dbReference type="EMBL" id="CCC99211.1"/>
    </source>
</evidence>
<feature type="domain" description="Sulfatase-modifying factor enzyme-like" evidence="2">
    <location>
        <begin position="109"/>
        <end position="317"/>
    </location>
</feature>
<protein>
    <recommendedName>
        <fullName evidence="2">Sulfatase-modifying factor enzyme-like domain-containing protein</fullName>
    </recommendedName>
</protein>
<dbReference type="Proteomes" id="UP000007319">
    <property type="component" value="Chromosome"/>
</dbReference>
<dbReference type="InterPro" id="IPR016187">
    <property type="entry name" value="CTDL_fold"/>
</dbReference>
<organism evidence="3 4">
    <name type="scientific">Azospirillum baldaniorum</name>
    <dbReference type="NCBI Taxonomy" id="1064539"/>
    <lineage>
        <taxon>Bacteria</taxon>
        <taxon>Pseudomonadati</taxon>
        <taxon>Pseudomonadota</taxon>
        <taxon>Alphaproteobacteria</taxon>
        <taxon>Rhodospirillales</taxon>
        <taxon>Azospirillaceae</taxon>
        <taxon>Azospirillum</taxon>
    </lineage>
</organism>
<accession>A0A9P1JT42</accession>
<dbReference type="InterPro" id="IPR005532">
    <property type="entry name" value="SUMF_dom"/>
</dbReference>
<dbReference type="PANTHER" id="PTHR23150">
    <property type="entry name" value="SULFATASE MODIFYING FACTOR 1, 2"/>
    <property type="match status" value="1"/>
</dbReference>
<sequence>MSDRTPILPVLAALLAAAAAPALAAEPAKPATPVKPDWAEALYNPQPDKEDLVLPMPCGGAMTFRKVAVPAEGVLDDRRVELGGGEAKFAYSENSRRDYVAGGFTDSKARNLRFFYLGKYEVTRQQFDALSGGACAEPGDEARLPKVQVTWAEAVAFAGAYATWLVKNAADRLPAEEGASGFVRLPTEAEWEFAARGGIAVSESVFVQPAFPMPEGPERYVWFQGSESANNELNAVGLLKPNPLGLYDMLGNAGEFVLDPFRLNKLSRLHGQAGGQTVKGGDFRTPLADIRSAAREEFVPVDKRGERRSPSTGFRLALAAPSLPTTQRIGTVRKAWEDLPKAAAAAIAGPQDDPVKEVEVLRAAVEDPALKQRIGNLSTVIKSSIQTSNEQRARAARSEIRVGAYLARKLADDKRIIATKERQMEALSTANQQLKDGIRRALEADRAALDFNLGYYIDTLTQLNAEYPEGLMLAQAEGLKREFEARDLAALNGFIDLCIRHAARLRADGKLDRPNTLGEIPAP</sequence>
<reference evidence="3 4" key="1">
    <citation type="journal article" date="2011" name="PLoS Genet.">
        <title>Azospirillum genomes reveal transition of bacteria from aquatic to terrestrial environments.</title>
        <authorList>
            <person name="Wisniewski-Dye F."/>
            <person name="Borziak K."/>
            <person name="Khalsa-Moyers G."/>
            <person name="Alexandre G."/>
            <person name="Sukharnikov L.O."/>
            <person name="Wuichet K."/>
            <person name="Hurst G.B."/>
            <person name="McDonald W.H."/>
            <person name="Robertson J.S."/>
            <person name="Barbe V."/>
            <person name="Calteau A."/>
            <person name="Rouy Z."/>
            <person name="Mangenot S."/>
            <person name="Prigent-Combaret C."/>
            <person name="Normand P."/>
            <person name="Boyer M."/>
            <person name="Siguier P."/>
            <person name="Dessaux Y."/>
            <person name="Elmerich C."/>
            <person name="Condemine G."/>
            <person name="Krishnen G."/>
            <person name="Kennedy I."/>
            <person name="Paterson A.H."/>
            <person name="Gonzalez V."/>
            <person name="Mavingui P."/>
            <person name="Zhulin I.B."/>
        </authorList>
    </citation>
    <scope>NUCLEOTIDE SEQUENCE [LARGE SCALE GENOMIC DNA]</scope>
    <source>
        <strain evidence="3 4">Sp245</strain>
    </source>
</reference>
<dbReference type="KEGG" id="abs:AZOBR_180281"/>